<keyword evidence="3" id="KW-1185">Reference proteome</keyword>
<dbReference type="InterPro" id="IPR038071">
    <property type="entry name" value="UROD/MetE-like_sf"/>
</dbReference>
<dbReference type="Pfam" id="PF01208">
    <property type="entry name" value="URO-D"/>
    <property type="match status" value="1"/>
</dbReference>
<dbReference type="RefSeq" id="WP_177718256.1">
    <property type="nucleotide sequence ID" value="NZ_JACRSQ010000001.1"/>
</dbReference>
<gene>
    <name evidence="2" type="ORF">H8730_01470</name>
</gene>
<dbReference type="Gene3D" id="3.20.20.210">
    <property type="match status" value="1"/>
</dbReference>
<dbReference type="AlphaFoldDB" id="A0A926DPN9"/>
<dbReference type="InterPro" id="IPR000257">
    <property type="entry name" value="Uroporphyrinogen_deCOase"/>
</dbReference>
<proteinExistence type="predicted"/>
<comment type="caution">
    <text evidence="2">The sequence shown here is derived from an EMBL/GenBank/DDBJ whole genome shotgun (WGS) entry which is preliminary data.</text>
</comment>
<evidence type="ECO:0000313" key="2">
    <source>
        <dbReference type="EMBL" id="MBC8542221.1"/>
    </source>
</evidence>
<sequence>MTNRERFLSALTFRPIDRIPLVEWNIRGSTMREWVKQGYPEGVPPAIFFDLDPYNVGVPIHLGMHPEFEERIMEDTGVYKIWRDKQGAVRKDFSKDMNPGFVTRTWLSFPVQSRDDFLKMKERYDSKDPERIPQNFKERAKILNLGVTTTHLSVPFLFWTARDWIGFENLCMMFYDDPSLVHEIFAFLTDFCIDVLRDRIRQVDIDVVELKEDMAYKHAPMISPHMFRTFMFPHYRRFIEFLKGNGVKLVYVDCDGYPGGLIPEFLEAGVDAISPVEIAAGNDVIQLREEYPRLGMLGGIDKRELAKDRKAIYQEVISKVPVMLEKGGYIPHVDHGIPHDVPLVNYLYYRELLTNLALGKSVREP</sequence>
<dbReference type="Proteomes" id="UP000657006">
    <property type="component" value="Unassembled WGS sequence"/>
</dbReference>
<evidence type="ECO:0000313" key="3">
    <source>
        <dbReference type="Proteomes" id="UP000657006"/>
    </source>
</evidence>
<dbReference type="SUPFAM" id="SSF51726">
    <property type="entry name" value="UROD/MetE-like"/>
    <property type="match status" value="1"/>
</dbReference>
<accession>A0A926DPN9</accession>
<organism evidence="2 3">
    <name type="scientific">Bianquea renquensis</name>
    <dbReference type="NCBI Taxonomy" id="2763661"/>
    <lineage>
        <taxon>Bacteria</taxon>
        <taxon>Bacillati</taxon>
        <taxon>Bacillota</taxon>
        <taxon>Clostridia</taxon>
        <taxon>Eubacteriales</taxon>
        <taxon>Bianqueaceae</taxon>
        <taxon>Bianquea</taxon>
    </lineage>
</organism>
<dbReference type="GO" id="GO:0004853">
    <property type="term" value="F:uroporphyrinogen decarboxylase activity"/>
    <property type="evidence" value="ECO:0007669"/>
    <property type="project" value="InterPro"/>
</dbReference>
<protein>
    <recommendedName>
        <fullName evidence="1">Uroporphyrinogen decarboxylase (URO-D) domain-containing protein</fullName>
    </recommendedName>
</protein>
<dbReference type="EMBL" id="JACRSQ010000001">
    <property type="protein sequence ID" value="MBC8542221.1"/>
    <property type="molecule type" value="Genomic_DNA"/>
</dbReference>
<feature type="domain" description="Uroporphyrinogen decarboxylase (URO-D)" evidence="1">
    <location>
        <begin position="166"/>
        <end position="346"/>
    </location>
</feature>
<dbReference type="GO" id="GO:0006779">
    <property type="term" value="P:porphyrin-containing compound biosynthetic process"/>
    <property type="evidence" value="ECO:0007669"/>
    <property type="project" value="InterPro"/>
</dbReference>
<reference evidence="2" key="1">
    <citation type="submission" date="2020-08" db="EMBL/GenBank/DDBJ databases">
        <title>Genome public.</title>
        <authorList>
            <person name="Liu C."/>
            <person name="Sun Q."/>
        </authorList>
    </citation>
    <scope>NUCLEOTIDE SEQUENCE</scope>
    <source>
        <strain evidence="2">NSJ-32</strain>
    </source>
</reference>
<name>A0A926DPN9_9FIRM</name>
<evidence type="ECO:0000259" key="1">
    <source>
        <dbReference type="Pfam" id="PF01208"/>
    </source>
</evidence>